<sequence>MTTISKLAENPIFNTPISLLKKLWSPPFELYKAPCLRTNAKTPEKFLHIKTIASDVMPKIAAHLASQDKTPAETNVLIWGYGTILILPYIFTQMGFPVSGVEYGGKSSTDIKGNMFAKLEYLFLKNQKLKGFGNLNCFTRFSHLMPDNPVYDLAFIVNPHPGLWVSDSGLEQQIIEWTRWLKPGALSFLQIDGDINDPEAIANKIFLRILQGREFKTINIKFYSDTDAPFPSFYKDYTKNGNAVLTLEKI</sequence>
<gene>
    <name evidence="1" type="ORF">A2290_04950</name>
</gene>
<dbReference type="Proteomes" id="UP000177905">
    <property type="component" value="Unassembled WGS sequence"/>
</dbReference>
<comment type="caution">
    <text evidence="1">The sequence shown here is derived from an EMBL/GenBank/DDBJ whole genome shotgun (WGS) entry which is preliminary data.</text>
</comment>
<organism evidence="1 2">
    <name type="scientific">candidate division WOR-1 bacterium RIFOXYB2_FULL_36_35</name>
    <dbReference type="NCBI Taxonomy" id="1802578"/>
    <lineage>
        <taxon>Bacteria</taxon>
        <taxon>Bacillati</taxon>
        <taxon>Saganbacteria</taxon>
    </lineage>
</organism>
<protein>
    <submittedName>
        <fullName evidence="1">Uncharacterized protein</fullName>
    </submittedName>
</protein>
<dbReference type="AlphaFoldDB" id="A0A1F4RXT1"/>
<name>A0A1F4RXT1_UNCSA</name>
<proteinExistence type="predicted"/>
<accession>A0A1F4RXT1</accession>
<evidence type="ECO:0000313" key="1">
    <source>
        <dbReference type="EMBL" id="OGC12982.1"/>
    </source>
</evidence>
<evidence type="ECO:0000313" key="2">
    <source>
        <dbReference type="Proteomes" id="UP000177905"/>
    </source>
</evidence>
<reference evidence="1 2" key="1">
    <citation type="journal article" date="2016" name="Nat. Commun.">
        <title>Thousands of microbial genomes shed light on interconnected biogeochemical processes in an aquifer system.</title>
        <authorList>
            <person name="Anantharaman K."/>
            <person name="Brown C.T."/>
            <person name="Hug L.A."/>
            <person name="Sharon I."/>
            <person name="Castelle C.J."/>
            <person name="Probst A.J."/>
            <person name="Thomas B.C."/>
            <person name="Singh A."/>
            <person name="Wilkins M.J."/>
            <person name="Karaoz U."/>
            <person name="Brodie E.L."/>
            <person name="Williams K.H."/>
            <person name="Hubbard S.S."/>
            <person name="Banfield J.F."/>
        </authorList>
    </citation>
    <scope>NUCLEOTIDE SEQUENCE [LARGE SCALE GENOMIC DNA]</scope>
</reference>
<dbReference type="EMBL" id="MEUA01000063">
    <property type="protein sequence ID" value="OGC12982.1"/>
    <property type="molecule type" value="Genomic_DNA"/>
</dbReference>